<evidence type="ECO:0000313" key="3">
    <source>
        <dbReference type="Proteomes" id="UP001164743"/>
    </source>
</evidence>
<proteinExistence type="predicted"/>
<dbReference type="InterPro" id="IPR001025">
    <property type="entry name" value="BAH_dom"/>
</dbReference>
<name>A0ABY7CWP9_9BASI</name>
<dbReference type="Proteomes" id="UP001164743">
    <property type="component" value="Chromosome 11A"/>
</dbReference>
<dbReference type="EMBL" id="CP110431">
    <property type="protein sequence ID" value="WAQ89729.1"/>
    <property type="molecule type" value="Genomic_DNA"/>
</dbReference>
<dbReference type="RefSeq" id="XP_053025284.1">
    <property type="nucleotide sequence ID" value="XM_053161327.1"/>
</dbReference>
<reference evidence="2" key="1">
    <citation type="submission" date="2022-10" db="EMBL/GenBank/DDBJ databases">
        <title>Puccinia triticina Genome sequencing and assembly.</title>
        <authorList>
            <person name="Li C."/>
        </authorList>
    </citation>
    <scope>NUCLEOTIDE SEQUENCE</scope>
    <source>
        <strain evidence="2">Pt15</strain>
    </source>
</reference>
<dbReference type="PANTHER" id="PTHR31912:SF34">
    <property type="entry name" value="NOTOCHORD-RELATED PROTEIN"/>
    <property type="match status" value="1"/>
</dbReference>
<organism evidence="2 3">
    <name type="scientific">Puccinia triticina</name>
    <dbReference type="NCBI Taxonomy" id="208348"/>
    <lineage>
        <taxon>Eukaryota</taxon>
        <taxon>Fungi</taxon>
        <taxon>Dikarya</taxon>
        <taxon>Basidiomycota</taxon>
        <taxon>Pucciniomycotina</taxon>
        <taxon>Pucciniomycetes</taxon>
        <taxon>Pucciniales</taxon>
        <taxon>Pucciniaceae</taxon>
        <taxon>Puccinia</taxon>
    </lineage>
</organism>
<protein>
    <recommendedName>
        <fullName evidence="1">BAH domain-containing protein</fullName>
    </recommendedName>
</protein>
<sequence length="235" mass="26504">MDYNDIGHIDDDEHFPQPVKSKLLQANKALVPGELARYLPGWQLIQLSAIRWTSHRVLKQGVFVLVRPADRSKGHKVGCIAHVWQAKKRSRVSFWVCYTEYERGNIDPYYQLRCIRRSGSNRFARIREIFKDLVLTLNVQHNCVAGGCEVSATGRVCVEREESEENNATVAHKDADCFVVNSGELPRNKELVEWADVPRGEEHIQHLIPMLEGGLAAWLGAGGSVSNDEEAAEDD</sequence>
<accession>A0ABY7CWP9</accession>
<dbReference type="PANTHER" id="PTHR31912">
    <property type="entry name" value="IP13529P"/>
    <property type="match status" value="1"/>
</dbReference>
<dbReference type="GeneID" id="77802222"/>
<evidence type="ECO:0000313" key="2">
    <source>
        <dbReference type="EMBL" id="WAQ89729.1"/>
    </source>
</evidence>
<dbReference type="PROSITE" id="PS51038">
    <property type="entry name" value="BAH"/>
    <property type="match status" value="1"/>
</dbReference>
<feature type="domain" description="BAH" evidence="1">
    <location>
        <begin position="56"/>
        <end position="195"/>
    </location>
</feature>
<gene>
    <name evidence="2" type="ORF">PtA15_11A420</name>
</gene>
<keyword evidence="3" id="KW-1185">Reference proteome</keyword>
<evidence type="ECO:0000259" key="1">
    <source>
        <dbReference type="PROSITE" id="PS51038"/>
    </source>
</evidence>